<dbReference type="RefSeq" id="WP_155310372.1">
    <property type="nucleotide sequence ID" value="NZ_AP021879.1"/>
</dbReference>
<dbReference type="PANTHER" id="PTHR44119:SF7">
    <property type="entry name" value="MAGNESIUM CHELATASE SUBUNIT"/>
    <property type="match status" value="1"/>
</dbReference>
<sequence>MEKIAETGSNQIKIGILLAPFGPARGIMALTYGRAVEQLKETGLALEVRIDNMAGADQTAVDPDPAFIEWLDDDADMVLAHVPAAYDAVFTQLQALHQKTGKPVIPLSPECASIAGGIDRQTVKTLWAYHGNGGMTNVRNLLRFAIHVSGLGPDDTPPPPEEMPLCGIYHPESLESFDSLDAYRQWRPPKAGAPTVGLFFPRSYWIDNALAVFDALIGKLEADGVNVIAVFNDKFKSGGDDAVIEKFFIADGTACVDAVIYQAYFFLKSSREKDGAGIHQEASKILERLNVPALLMINSLQTQAEYEQSAEGLTIPQSIITVALPEFNGIGQPVLVGVSEAHIDPTTGAKVMRPIPLDAQISYLVRRVRKWCALREKPNSRKKIAIILHNSPCRSGVEATVGAGFGLDTLESVALLLQRMQREGYELDWVPESGRELIETILEKKAISEFRWTPLSEIIQKGGAAGFVPLSRYGQWLEELPESSRSTLFQGWGNPFETDIEELEDLQRSSLALHDGCITIPGLMLGNVFIGLQPKRGCAGARCDGSVCKILHDPEVPPPHQYLAFYKWIEKDFGADAMLHVGTHGNIELLPGKSVGLSPACFSHFAVGSLPHLYIYVVSNPMEGSIAKRRGLAVIVDHLHPVMATVKLYGPLEDLEDPLEEYARARAAHERGRLKELETIISEKAQQAAIVKTAGQFDDFHAFVDYLHGQMTMLRETMFRDGLHTLGQPPVDDQLISMLASILRFDQGQVPSMRRWIIESLGLDWDKVLKTPERVDPRLDRTHARLLELADDAAQQIIGDALQHYPDQSDSIVSSAVQTVQALYGIDVSTMPADRTQALMDIVEFGMGLVPAIAQTTDEIDNLIRGLSGEFIPPGASGALARGKVETLPTGRNFFSIDPFKIPTPAAWNVGIRLTETFFHKYLHEHGDYPESIGFVFRFFDIFRADGEQLAQMLYTLGVKPVWDGSRITRLEVIPLETLQRPRVDITVQLSNMLRDGCPRAFELVDEAVQLVADLDEPPEKNFVRKHVRQRLQEMAPQDDLKAQKRMATFRVFTAAPGVYDYGANTAVAASAWETEDDLADIFIDTCHYAYGKGSFGVAAKQTFTANLKHVSVTYDKWDSDEYDILECCHIFGSHGGFTQAVKTVSGKEVDVYFGDTHDPDRPRIRDMADELDRVARTRLLNPAWVESKKQHGYKGATVMADRIYHIYGWQATTRLVGNWVFDDIARTFALDEEMRRWFEANNPYALESITRRLIEAEQRSLWQADPELLEQLREVFLEVEGWMEDRMEDVTSDFQGSDIDIVKIDQYKVAR</sequence>
<dbReference type="Proteomes" id="UP000422108">
    <property type="component" value="Chromosome"/>
</dbReference>
<dbReference type="EMBL" id="AP021879">
    <property type="protein sequence ID" value="BBO89142.1"/>
    <property type="molecule type" value="Genomic_DNA"/>
</dbReference>
<dbReference type="NCBIfam" id="NF004646">
    <property type="entry name" value="PRK05989.2-4"/>
    <property type="match status" value="1"/>
</dbReference>
<reference evidence="2 3" key="1">
    <citation type="submission" date="2019-11" db="EMBL/GenBank/DDBJ databases">
        <title>Comparative genomics of hydrocarbon-degrading Desulfosarcina strains.</title>
        <authorList>
            <person name="Watanabe M."/>
            <person name="Kojima H."/>
            <person name="Fukui M."/>
        </authorList>
    </citation>
    <scope>NUCLEOTIDE SEQUENCE [LARGE SCALE GENOMIC DNA]</scope>
    <source>
        <strain evidence="3">oXyS1</strain>
    </source>
</reference>
<dbReference type="Pfam" id="PF02514">
    <property type="entry name" value="CobN-Mg_chel"/>
    <property type="match status" value="1"/>
</dbReference>
<name>A0A5K8A909_9BACT</name>
<dbReference type="InterPro" id="IPR003672">
    <property type="entry name" value="CobN/Mg_chltase"/>
</dbReference>
<keyword evidence="3" id="KW-1185">Reference proteome</keyword>
<protein>
    <submittedName>
        <fullName evidence="2">Cobaltochelatase subunit CobN</fullName>
    </submittedName>
</protein>
<evidence type="ECO:0000313" key="2">
    <source>
        <dbReference type="EMBL" id="BBO89142.1"/>
    </source>
</evidence>
<feature type="domain" description="CobN/magnesium chelatase" evidence="1">
    <location>
        <begin position="127"/>
        <end position="1268"/>
    </location>
</feature>
<proteinExistence type="predicted"/>
<dbReference type="CDD" id="cd10150">
    <property type="entry name" value="CobN_like"/>
    <property type="match status" value="1"/>
</dbReference>
<evidence type="ECO:0000313" key="3">
    <source>
        <dbReference type="Proteomes" id="UP000422108"/>
    </source>
</evidence>
<organism evidence="2 3">
    <name type="scientific">Desulfosarcina ovata subsp. ovata</name>
    <dbReference type="NCBI Taxonomy" id="2752305"/>
    <lineage>
        <taxon>Bacteria</taxon>
        <taxon>Pseudomonadati</taxon>
        <taxon>Thermodesulfobacteriota</taxon>
        <taxon>Desulfobacteria</taxon>
        <taxon>Desulfobacterales</taxon>
        <taxon>Desulfosarcinaceae</taxon>
        <taxon>Desulfosarcina</taxon>
    </lineage>
</organism>
<dbReference type="PANTHER" id="PTHR44119">
    <property type="entry name" value="MAGNESIUM-CHELATASE SUBUNIT CHLH, CHLOROPLASTIC"/>
    <property type="match status" value="1"/>
</dbReference>
<evidence type="ECO:0000259" key="1">
    <source>
        <dbReference type="Pfam" id="PF02514"/>
    </source>
</evidence>
<accession>A0A5K8A909</accession>
<gene>
    <name evidence="2" type="ORF">DSCOOX_23220</name>
</gene>